<dbReference type="InterPro" id="IPR011765">
    <property type="entry name" value="Pept_M16_N"/>
</dbReference>
<evidence type="ECO:0000259" key="4">
    <source>
        <dbReference type="Pfam" id="PF05193"/>
    </source>
</evidence>
<reference evidence="5 6" key="1">
    <citation type="submission" date="2017-09" db="EMBL/GenBank/DDBJ databases">
        <title>Depth-based differentiation of microbial function through sediment-hosted aquifers and enrichment of novel symbionts in the deep terrestrial subsurface.</title>
        <authorList>
            <person name="Probst A.J."/>
            <person name="Ladd B."/>
            <person name="Jarett J.K."/>
            <person name="Geller-Mcgrath D.E."/>
            <person name="Sieber C.M."/>
            <person name="Emerson J.B."/>
            <person name="Anantharaman K."/>
            <person name="Thomas B.C."/>
            <person name="Malmstrom R."/>
            <person name="Stieglmeier M."/>
            <person name="Klingl A."/>
            <person name="Woyke T."/>
            <person name="Ryan C.M."/>
            <person name="Banfield J.F."/>
        </authorList>
    </citation>
    <scope>NUCLEOTIDE SEQUENCE [LARGE SCALE GENOMIC DNA]</scope>
    <source>
        <strain evidence="5">CG22_combo_CG10-13_8_21_14_all_38_20</strain>
    </source>
</reference>
<dbReference type="InterPro" id="IPR007863">
    <property type="entry name" value="Peptidase_M16_C"/>
</dbReference>
<accession>A0A2H0BV24</accession>
<dbReference type="InterPro" id="IPR011249">
    <property type="entry name" value="Metalloenz_LuxS/M16"/>
</dbReference>
<evidence type="ECO:0000313" key="6">
    <source>
        <dbReference type="Proteomes" id="UP000231246"/>
    </source>
</evidence>
<comment type="caution">
    <text evidence="5">The sequence shown here is derived from an EMBL/GenBank/DDBJ whole genome shotgun (WGS) entry which is preliminary data.</text>
</comment>
<gene>
    <name evidence="5" type="ORF">COW99_03590</name>
</gene>
<dbReference type="Pfam" id="PF05193">
    <property type="entry name" value="Peptidase_M16_C"/>
    <property type="match status" value="1"/>
</dbReference>
<feature type="domain" description="Peptidase M16 N-terminal" evidence="3">
    <location>
        <begin position="22"/>
        <end position="163"/>
    </location>
</feature>
<evidence type="ECO:0008006" key="7">
    <source>
        <dbReference type="Google" id="ProtNLM"/>
    </source>
</evidence>
<name>A0A2H0BV24_9BACT</name>
<evidence type="ECO:0000256" key="1">
    <source>
        <dbReference type="ARBA" id="ARBA00007261"/>
    </source>
</evidence>
<evidence type="ECO:0000313" key="5">
    <source>
        <dbReference type="EMBL" id="PIP61525.1"/>
    </source>
</evidence>
<organism evidence="5 6">
    <name type="scientific">Candidatus Roizmanbacteria bacterium CG22_combo_CG10-13_8_21_14_all_38_20</name>
    <dbReference type="NCBI Taxonomy" id="1974862"/>
    <lineage>
        <taxon>Bacteria</taxon>
        <taxon>Candidatus Roizmaniibacteriota</taxon>
    </lineage>
</organism>
<sequence>MAEKYHKENLANGLTIITVPMPTKSVTGLFMVRAGSRWEQDKVAGISHFLEHMAFKGTTKRPSAMQIAEEIDAIGAEQNAFTGKEYTGYYVKAASAQLSLVIDMLSDMLQNSLFVEAEVERERGVILEEINMYEDHPSSKVGEISEELIFRGTSLGREIIGTKATVSSMTRKDIVDYRNNWYTPSNIVLVVSGGTTHHKVMELVNKHLGNWGGSKLKKTKSTKSIVQNKPALSIVNKKTEQTHMILALRTFDRFDSRRYPLLVLSSILGGGMSSRLFQEVRERRGLAYSVFSYSQSYLDAGYLGIKAGLDTKRLIQALEVIMQELRHVLTEEIPAKELTKAKEHIKGNFILSLEDSGDVANHYAVKYLLEGEIKTPQQVINKINSVTVEEVRAVAKDIIKDKNINFSAIGPIKDRQKIAKLLQF</sequence>
<dbReference type="Proteomes" id="UP000231246">
    <property type="component" value="Unassembled WGS sequence"/>
</dbReference>
<feature type="domain" description="Peptidase M16 C-terminal" evidence="4">
    <location>
        <begin position="168"/>
        <end position="343"/>
    </location>
</feature>
<dbReference type="PANTHER" id="PTHR11851">
    <property type="entry name" value="METALLOPROTEASE"/>
    <property type="match status" value="1"/>
</dbReference>
<dbReference type="Gene3D" id="3.30.830.10">
    <property type="entry name" value="Metalloenzyme, LuxS/M16 peptidase-like"/>
    <property type="match status" value="2"/>
</dbReference>
<proteinExistence type="inferred from homology"/>
<dbReference type="GO" id="GO:0006508">
    <property type="term" value="P:proteolysis"/>
    <property type="evidence" value="ECO:0007669"/>
    <property type="project" value="InterPro"/>
</dbReference>
<dbReference type="InterPro" id="IPR001431">
    <property type="entry name" value="Pept_M16_Zn_BS"/>
</dbReference>
<evidence type="ECO:0000259" key="3">
    <source>
        <dbReference type="Pfam" id="PF00675"/>
    </source>
</evidence>
<dbReference type="PANTHER" id="PTHR11851:SF49">
    <property type="entry name" value="MITOCHONDRIAL-PROCESSING PEPTIDASE SUBUNIT ALPHA"/>
    <property type="match status" value="1"/>
</dbReference>
<comment type="similarity">
    <text evidence="1 2">Belongs to the peptidase M16 family.</text>
</comment>
<dbReference type="EMBL" id="PCTA01000024">
    <property type="protein sequence ID" value="PIP61525.1"/>
    <property type="molecule type" value="Genomic_DNA"/>
</dbReference>
<protein>
    <recommendedName>
        <fullName evidence="7">Peptidase M16</fullName>
    </recommendedName>
</protein>
<dbReference type="PROSITE" id="PS00143">
    <property type="entry name" value="INSULINASE"/>
    <property type="match status" value="1"/>
</dbReference>
<dbReference type="SUPFAM" id="SSF63411">
    <property type="entry name" value="LuxS/MPP-like metallohydrolase"/>
    <property type="match status" value="2"/>
</dbReference>
<dbReference type="AlphaFoldDB" id="A0A2H0BV24"/>
<dbReference type="Pfam" id="PF00675">
    <property type="entry name" value="Peptidase_M16"/>
    <property type="match status" value="1"/>
</dbReference>
<dbReference type="GO" id="GO:0046872">
    <property type="term" value="F:metal ion binding"/>
    <property type="evidence" value="ECO:0007669"/>
    <property type="project" value="InterPro"/>
</dbReference>
<dbReference type="InterPro" id="IPR050361">
    <property type="entry name" value="MPP/UQCRC_Complex"/>
</dbReference>
<dbReference type="GO" id="GO:0004222">
    <property type="term" value="F:metalloendopeptidase activity"/>
    <property type="evidence" value="ECO:0007669"/>
    <property type="project" value="InterPro"/>
</dbReference>
<evidence type="ECO:0000256" key="2">
    <source>
        <dbReference type="RuleBase" id="RU004447"/>
    </source>
</evidence>